<dbReference type="InterPro" id="IPR009045">
    <property type="entry name" value="Zn_M74/Hedgehog-like"/>
</dbReference>
<dbReference type="PANTHER" id="PTHR34385">
    <property type="entry name" value="D-ALANYL-D-ALANINE CARBOXYPEPTIDASE"/>
    <property type="match status" value="1"/>
</dbReference>
<dbReference type="CDD" id="cd14852">
    <property type="entry name" value="LD-carboxypeptidase"/>
    <property type="match status" value="1"/>
</dbReference>
<feature type="compositionally biased region" description="Basic residues" evidence="1">
    <location>
        <begin position="52"/>
        <end position="62"/>
    </location>
</feature>
<dbReference type="Pfam" id="PF02557">
    <property type="entry name" value="VanY"/>
    <property type="match status" value="1"/>
</dbReference>
<dbReference type="GO" id="GO:0004180">
    <property type="term" value="F:carboxypeptidase activity"/>
    <property type="evidence" value="ECO:0007669"/>
    <property type="project" value="UniProtKB-KW"/>
</dbReference>
<dbReference type="InterPro" id="IPR003709">
    <property type="entry name" value="VanY-like_core_dom"/>
</dbReference>
<dbReference type="STRING" id="411473.RUMCAL_01167"/>
<feature type="domain" description="D-alanyl-D-alanine carboxypeptidase-like core" evidence="2">
    <location>
        <begin position="171"/>
        <end position="297"/>
    </location>
</feature>
<dbReference type="InterPro" id="IPR052179">
    <property type="entry name" value="DD-CPase-like"/>
</dbReference>
<reference evidence="3 4" key="1">
    <citation type="submission" date="2013-07" db="EMBL/GenBank/DDBJ databases">
        <authorList>
            <person name="Weinstock G."/>
            <person name="Sodergren E."/>
            <person name="Wylie T."/>
            <person name="Fulton L."/>
            <person name="Fulton R."/>
            <person name="Fronick C."/>
            <person name="O'Laughlin M."/>
            <person name="Godfrey J."/>
            <person name="Miner T."/>
            <person name="Herter B."/>
            <person name="Appelbaum E."/>
            <person name="Cordes M."/>
            <person name="Lek S."/>
            <person name="Wollam A."/>
            <person name="Pepin K.H."/>
            <person name="Palsikar V.B."/>
            <person name="Mitreva M."/>
            <person name="Wilson R.K."/>
        </authorList>
    </citation>
    <scope>NUCLEOTIDE SEQUENCE [LARGE SCALE GENOMIC DNA]</scope>
    <source>
        <strain evidence="3 4">ATCC 27760</strain>
    </source>
</reference>
<dbReference type="EMBL" id="AWVF01000139">
    <property type="protein sequence ID" value="ERJ96474.1"/>
    <property type="molecule type" value="Genomic_DNA"/>
</dbReference>
<keyword evidence="3" id="KW-0645">Protease</keyword>
<dbReference type="PANTHER" id="PTHR34385:SF1">
    <property type="entry name" value="PEPTIDOGLYCAN L-ALANYL-D-GLUTAMATE ENDOPEPTIDASE CWLK"/>
    <property type="match status" value="1"/>
</dbReference>
<gene>
    <name evidence="3" type="ORF">RUMCAL_01167</name>
</gene>
<organism evidence="3 4">
    <name type="scientific">Ruminococcus callidus ATCC 27760</name>
    <dbReference type="NCBI Taxonomy" id="411473"/>
    <lineage>
        <taxon>Bacteria</taxon>
        <taxon>Bacillati</taxon>
        <taxon>Bacillota</taxon>
        <taxon>Clostridia</taxon>
        <taxon>Eubacteriales</taxon>
        <taxon>Oscillospiraceae</taxon>
        <taxon>Ruminococcus</taxon>
    </lineage>
</organism>
<feature type="compositionally biased region" description="Low complexity" evidence="1">
    <location>
        <begin position="383"/>
        <end position="403"/>
    </location>
</feature>
<comment type="caution">
    <text evidence="3">The sequence shown here is derived from an EMBL/GenBank/DDBJ whole genome shotgun (WGS) entry which is preliminary data.</text>
</comment>
<evidence type="ECO:0000259" key="2">
    <source>
        <dbReference type="Pfam" id="PF02557"/>
    </source>
</evidence>
<dbReference type="InterPro" id="IPR058193">
    <property type="entry name" value="VanY/YodJ_core_dom"/>
</dbReference>
<feature type="region of interest" description="Disordered" evidence="1">
    <location>
        <begin position="29"/>
        <end position="66"/>
    </location>
</feature>
<dbReference type="Gene3D" id="3.30.1380.10">
    <property type="match status" value="1"/>
</dbReference>
<evidence type="ECO:0000313" key="4">
    <source>
        <dbReference type="Proteomes" id="UP000016662"/>
    </source>
</evidence>
<accession>U2M3Z5</accession>
<feature type="region of interest" description="Disordered" evidence="1">
    <location>
        <begin position="383"/>
        <end position="419"/>
    </location>
</feature>
<keyword evidence="3" id="KW-0121">Carboxypeptidase</keyword>
<dbReference type="eggNOG" id="COG1876">
    <property type="taxonomic scope" value="Bacteria"/>
</dbReference>
<evidence type="ECO:0000256" key="1">
    <source>
        <dbReference type="SAM" id="MobiDB-lite"/>
    </source>
</evidence>
<dbReference type="SUPFAM" id="SSF55166">
    <property type="entry name" value="Hedgehog/DD-peptidase"/>
    <property type="match status" value="1"/>
</dbReference>
<evidence type="ECO:0000313" key="3">
    <source>
        <dbReference type="EMBL" id="ERJ96474.1"/>
    </source>
</evidence>
<sequence>MFEISLGGTIWNLCDAVLIFGGFSMSREEQKQSKPAKKKAPKKQAASPQKQMTKRPNPRRPRGTGGKMAAEIVISVALVAFVGYQGFHMYHSLQPISQGTEGMELTSDMSEAATEPQNVYENVSVSNEDVHAGDLILVNANTAYVEENPSEIVSIYDHKTDNYHVSGTETSLRQQAVDALNQMLDAFYVATGHQDMIVISGYRTNAQQQELYDEDLQATGEQTSTRVALPGHSEHESGYSLDFSLYEDGVQSDYDGTGEYAWINENCSHYGYVLRYTEDKQDTTGIQAEPWHYRYVGQPHAAYMQENNVCLEEYLTLLKNYSADVPLSITNWDGEIYQVYYVAADTAADSTYVMVPPDKKYTISGNNSDGFIVTVDTGEIQSGEAAASEASGAADNHAADSAADVSGETAPDAEADAAQ</sequence>
<keyword evidence="3" id="KW-0378">Hydrolase</keyword>
<name>U2M3Z5_9FIRM</name>
<proteinExistence type="predicted"/>
<keyword evidence="4" id="KW-1185">Reference proteome</keyword>
<dbReference type="HOGENOM" id="CLU_054193_2_1_9"/>
<dbReference type="PATRIC" id="fig|411473.3.peg.960"/>
<dbReference type="GO" id="GO:0006508">
    <property type="term" value="P:proteolysis"/>
    <property type="evidence" value="ECO:0007669"/>
    <property type="project" value="InterPro"/>
</dbReference>
<protein>
    <submittedName>
        <fullName evidence="3">Serine-type D-Ala-D-Ala carboxypeptidase</fullName>
    </submittedName>
</protein>
<dbReference type="Proteomes" id="UP000016662">
    <property type="component" value="Unassembled WGS sequence"/>
</dbReference>
<dbReference type="Gene3D" id="3.30.200.180">
    <property type="match status" value="1"/>
</dbReference>
<dbReference type="AlphaFoldDB" id="U2M3Z5"/>